<comment type="caution">
    <text evidence="1">The sequence shown here is derived from an EMBL/GenBank/DDBJ whole genome shotgun (WGS) entry which is preliminary data.</text>
</comment>
<accession>A0ABY1NCS7</accession>
<name>A0ABY1NCS7_9FLAO</name>
<protein>
    <submittedName>
        <fullName evidence="1">Uncharacterized protein</fullName>
    </submittedName>
</protein>
<proteinExistence type="predicted"/>
<keyword evidence="2" id="KW-1185">Reference proteome</keyword>
<gene>
    <name evidence="1" type="ORF">SAMN06264346_101552</name>
</gene>
<organism evidence="1 2">
    <name type="scientific">Chryseobacterium profundimaris</name>
    <dbReference type="NCBI Taxonomy" id="1387275"/>
    <lineage>
        <taxon>Bacteria</taxon>
        <taxon>Pseudomonadati</taxon>
        <taxon>Bacteroidota</taxon>
        <taxon>Flavobacteriia</taxon>
        <taxon>Flavobacteriales</taxon>
        <taxon>Weeksellaceae</taxon>
        <taxon>Chryseobacterium group</taxon>
        <taxon>Chryseobacterium</taxon>
    </lineage>
</organism>
<reference evidence="1 2" key="1">
    <citation type="submission" date="2017-05" db="EMBL/GenBank/DDBJ databases">
        <authorList>
            <person name="Varghese N."/>
            <person name="Submissions S."/>
        </authorList>
    </citation>
    <scope>NUCLEOTIDE SEQUENCE [LARGE SCALE GENOMIC DNA]</scope>
    <source>
        <strain evidence="1 2">DSM 28214</strain>
    </source>
</reference>
<dbReference type="EMBL" id="FXTZ01000001">
    <property type="protein sequence ID" value="SMP06572.1"/>
    <property type="molecule type" value="Genomic_DNA"/>
</dbReference>
<sequence>MLRICRKNAVKKVLQNPAAKSRSLRILKKITIVNKKNLRVMTIAAPIAHHVTVL</sequence>
<dbReference type="Proteomes" id="UP001157960">
    <property type="component" value="Unassembled WGS sequence"/>
</dbReference>
<evidence type="ECO:0000313" key="1">
    <source>
        <dbReference type="EMBL" id="SMP06572.1"/>
    </source>
</evidence>
<evidence type="ECO:0000313" key="2">
    <source>
        <dbReference type="Proteomes" id="UP001157960"/>
    </source>
</evidence>